<dbReference type="EMBL" id="BMYK01000006">
    <property type="protein sequence ID" value="GHC82028.1"/>
    <property type="molecule type" value="Genomic_DNA"/>
</dbReference>
<evidence type="ECO:0000256" key="6">
    <source>
        <dbReference type="SAM" id="Phobius"/>
    </source>
</evidence>
<comment type="caution">
    <text evidence="8">The sequence shown here is derived from an EMBL/GenBank/DDBJ whole genome shotgun (WGS) entry which is preliminary data.</text>
</comment>
<evidence type="ECO:0000256" key="3">
    <source>
        <dbReference type="ARBA" id="ARBA00022692"/>
    </source>
</evidence>
<reference evidence="9" key="1">
    <citation type="journal article" date="2019" name="Int. J. Syst. Evol. Microbiol.">
        <title>The Global Catalogue of Microorganisms (GCM) 10K type strain sequencing project: providing services to taxonomists for standard genome sequencing and annotation.</title>
        <authorList>
            <consortium name="The Broad Institute Genomics Platform"/>
            <consortium name="The Broad Institute Genome Sequencing Center for Infectious Disease"/>
            <person name="Wu L."/>
            <person name="Ma J."/>
        </authorList>
    </citation>
    <scope>NUCLEOTIDE SEQUENCE [LARGE SCALE GENOMIC DNA]</scope>
    <source>
        <strain evidence="9">KCTC 23314</strain>
    </source>
</reference>
<feature type="transmembrane region" description="Helical" evidence="6">
    <location>
        <begin position="222"/>
        <end position="241"/>
    </location>
</feature>
<feature type="transmembrane region" description="Helical" evidence="6">
    <location>
        <begin position="104"/>
        <end position="123"/>
    </location>
</feature>
<feature type="transmembrane region" description="Helical" evidence="6">
    <location>
        <begin position="278"/>
        <end position="295"/>
    </location>
</feature>
<dbReference type="InterPro" id="IPR050638">
    <property type="entry name" value="AA-Vitamin_Transporters"/>
</dbReference>
<keyword evidence="3 6" id="KW-0812">Transmembrane</keyword>
<accession>A0ABQ3G164</accession>
<feature type="domain" description="EamA" evidence="7">
    <location>
        <begin position="15"/>
        <end position="147"/>
    </location>
</feature>
<organism evidence="8 9">
    <name type="scientific">Pseudorhodoferax aquiterrae</name>
    <dbReference type="NCBI Taxonomy" id="747304"/>
    <lineage>
        <taxon>Bacteria</taxon>
        <taxon>Pseudomonadati</taxon>
        <taxon>Pseudomonadota</taxon>
        <taxon>Betaproteobacteria</taxon>
        <taxon>Burkholderiales</taxon>
        <taxon>Comamonadaceae</taxon>
    </lineage>
</organism>
<evidence type="ECO:0000259" key="7">
    <source>
        <dbReference type="Pfam" id="PF00892"/>
    </source>
</evidence>
<feature type="transmembrane region" description="Helical" evidence="6">
    <location>
        <begin position="162"/>
        <end position="180"/>
    </location>
</feature>
<dbReference type="Proteomes" id="UP000626210">
    <property type="component" value="Unassembled WGS sequence"/>
</dbReference>
<feature type="transmembrane region" description="Helical" evidence="6">
    <location>
        <begin position="192"/>
        <end position="210"/>
    </location>
</feature>
<evidence type="ECO:0000256" key="1">
    <source>
        <dbReference type="ARBA" id="ARBA00004141"/>
    </source>
</evidence>
<dbReference type="PANTHER" id="PTHR32322">
    <property type="entry name" value="INNER MEMBRANE TRANSPORTER"/>
    <property type="match status" value="1"/>
</dbReference>
<feature type="transmembrane region" description="Helical" evidence="6">
    <location>
        <begin position="43"/>
        <end position="63"/>
    </location>
</feature>
<name>A0ABQ3G164_9BURK</name>
<feature type="transmembrane region" description="Helical" evidence="6">
    <location>
        <begin position="253"/>
        <end position="272"/>
    </location>
</feature>
<gene>
    <name evidence="8" type="ORF">GCM10007320_24880</name>
</gene>
<dbReference type="PANTHER" id="PTHR32322:SF2">
    <property type="entry name" value="EAMA DOMAIN-CONTAINING PROTEIN"/>
    <property type="match status" value="1"/>
</dbReference>
<feature type="transmembrane region" description="Helical" evidence="6">
    <location>
        <begin position="130"/>
        <end position="147"/>
    </location>
</feature>
<dbReference type="Pfam" id="PF00892">
    <property type="entry name" value="EamA"/>
    <property type="match status" value="2"/>
</dbReference>
<evidence type="ECO:0000256" key="5">
    <source>
        <dbReference type="ARBA" id="ARBA00023136"/>
    </source>
</evidence>
<feature type="transmembrane region" description="Helical" evidence="6">
    <location>
        <begin position="75"/>
        <end position="98"/>
    </location>
</feature>
<dbReference type="InterPro" id="IPR037185">
    <property type="entry name" value="EmrE-like"/>
</dbReference>
<dbReference type="InterPro" id="IPR000620">
    <property type="entry name" value="EamA_dom"/>
</dbReference>
<protein>
    <recommendedName>
        <fullName evidence="7">EamA domain-containing protein</fullName>
    </recommendedName>
</protein>
<keyword evidence="9" id="KW-1185">Reference proteome</keyword>
<dbReference type="SUPFAM" id="SSF103481">
    <property type="entry name" value="Multidrug resistance efflux transporter EmrE"/>
    <property type="match status" value="2"/>
</dbReference>
<evidence type="ECO:0000256" key="2">
    <source>
        <dbReference type="ARBA" id="ARBA00007362"/>
    </source>
</evidence>
<evidence type="ECO:0000256" key="4">
    <source>
        <dbReference type="ARBA" id="ARBA00022989"/>
    </source>
</evidence>
<keyword evidence="4 6" id="KW-1133">Transmembrane helix</keyword>
<proteinExistence type="inferred from homology"/>
<evidence type="ECO:0000313" key="9">
    <source>
        <dbReference type="Proteomes" id="UP000626210"/>
    </source>
</evidence>
<keyword evidence="5 6" id="KW-0472">Membrane</keyword>
<comment type="subcellular location">
    <subcellularLocation>
        <location evidence="1">Membrane</location>
        <topology evidence="1">Multi-pass membrane protein</topology>
    </subcellularLocation>
</comment>
<comment type="similarity">
    <text evidence="2">Belongs to the EamA transporter family.</text>
</comment>
<sequence length="301" mass="32799">MSMPAQRKDHLDGLAVVLLLVCCVLWGGQQVLVKATIAHVPPVLQGALRFVAATLLLMGWCRWRGIALFGRDGSLAAGLAAGLLFFGEFVCLYLGLVHTTASRATVFLYTSPFWVALLLPWWVPSERLRPAQWTGLAFAFVAVAFALREGFGTGLDSWRGDLLSLLAALLWGLTTVLIRATGLTRLAPEKLLFYQLVVCALLFPPLSLALGERWDLQLTPFVVTSLLLQTVVGAFASYLAWMWLLGRYPATRLSAFIFLTPLCALAFGALALHEPLTPSLLGAMALVAAGIWLVNRAPLRR</sequence>
<feature type="domain" description="EamA" evidence="7">
    <location>
        <begin position="159"/>
        <end position="295"/>
    </location>
</feature>
<evidence type="ECO:0000313" key="8">
    <source>
        <dbReference type="EMBL" id="GHC82028.1"/>
    </source>
</evidence>